<evidence type="ECO:0000256" key="3">
    <source>
        <dbReference type="ARBA" id="ARBA00023235"/>
    </source>
</evidence>
<dbReference type="AlphaFoldDB" id="D3BG94"/>
<dbReference type="InterPro" id="IPR048742">
    <property type="entry name" value="Pus10_N_euk"/>
</dbReference>
<evidence type="ECO:0000256" key="2">
    <source>
        <dbReference type="ARBA" id="ARBA00022694"/>
    </source>
</evidence>
<dbReference type="RefSeq" id="XP_020431615.1">
    <property type="nucleotide sequence ID" value="XM_020578380.1"/>
</dbReference>
<organism evidence="6 7">
    <name type="scientific">Heterostelium pallidum (strain ATCC 26659 / Pp 5 / PN500)</name>
    <name type="common">Cellular slime mold</name>
    <name type="synonym">Polysphondylium pallidum</name>
    <dbReference type="NCBI Taxonomy" id="670386"/>
    <lineage>
        <taxon>Eukaryota</taxon>
        <taxon>Amoebozoa</taxon>
        <taxon>Evosea</taxon>
        <taxon>Eumycetozoa</taxon>
        <taxon>Dictyostelia</taxon>
        <taxon>Acytosteliales</taxon>
        <taxon>Acytosteliaceae</taxon>
        <taxon>Heterostelium</taxon>
    </lineage>
</organism>
<dbReference type="GO" id="GO:0031119">
    <property type="term" value="P:tRNA pseudouridine synthesis"/>
    <property type="evidence" value="ECO:0007669"/>
    <property type="project" value="TreeGrafter"/>
</dbReference>
<dbReference type="Proteomes" id="UP000001396">
    <property type="component" value="Unassembled WGS sequence"/>
</dbReference>
<feature type="domain" description="Pus10 N-terminal eukaryotes" evidence="4">
    <location>
        <begin position="1"/>
        <end position="155"/>
    </location>
</feature>
<keyword evidence="2" id="KW-0819">tRNA processing</keyword>
<dbReference type="GO" id="GO:0160148">
    <property type="term" value="F:tRNA pseudouridine(55) synthase activity"/>
    <property type="evidence" value="ECO:0007669"/>
    <property type="project" value="UniProtKB-EC"/>
</dbReference>
<dbReference type="InterPro" id="IPR039894">
    <property type="entry name" value="Pus10-like"/>
</dbReference>
<accession>D3BG94</accession>
<protein>
    <recommendedName>
        <fullName evidence="1">tRNA pseudouridine(55) synthase</fullName>
        <ecNumber evidence="1">5.4.99.25</ecNumber>
    </recommendedName>
</protein>
<proteinExistence type="predicted"/>
<dbReference type="Pfam" id="PF21238">
    <property type="entry name" value="Pus10_C"/>
    <property type="match status" value="2"/>
</dbReference>
<evidence type="ECO:0000256" key="1">
    <source>
        <dbReference type="ARBA" id="ARBA00012787"/>
    </source>
</evidence>
<keyword evidence="7" id="KW-1185">Reference proteome</keyword>
<feature type="domain" description="Pus10-like C-terminal" evidence="5">
    <location>
        <begin position="308"/>
        <end position="350"/>
    </location>
</feature>
<evidence type="ECO:0000313" key="6">
    <source>
        <dbReference type="EMBL" id="EFA79494.1"/>
    </source>
</evidence>
<dbReference type="EMBL" id="ADBJ01000034">
    <property type="protein sequence ID" value="EFA79494.1"/>
    <property type="molecule type" value="Genomic_DNA"/>
</dbReference>
<evidence type="ECO:0000259" key="4">
    <source>
        <dbReference type="Pfam" id="PF21237"/>
    </source>
</evidence>
<dbReference type="Gene3D" id="3.30.70.2510">
    <property type="match status" value="1"/>
</dbReference>
<keyword evidence="3" id="KW-0413">Isomerase</keyword>
<dbReference type="FunCoup" id="D3BG94">
    <property type="interactions" value="403"/>
</dbReference>
<name>D3BG94_HETP5</name>
<dbReference type="InterPro" id="IPR048741">
    <property type="entry name" value="Pus10-like_C"/>
</dbReference>
<dbReference type="STRING" id="670386.D3BG94"/>
<gene>
    <name evidence="6" type="ORF">PPL_07545</name>
</gene>
<sequence>MLQNTNDSEFLDKLLENVSKCGYEFVDYSLQLWVPYSTIIREFSVWYHLKQHHDDTSKTQIFKHESPEDNVVEIKEAVKWSDFRMNMNYGHEESKDEHLFLFDIKLPDRKKLKQQKKNKRSAADSSYQIMDVLDKLTMKDFIMNGTCPPSRPTTKFDYTLSFEHAPIFIAGRYNKYARNLSQTPWTLKGAAATPDSEIDSVDLFISQPIKDLCKADATNFVASGREDIDVRMLGEGRPFFLEITNPHRIFMKYNDFREIENKINENQDIRVSRLQVITKKQTSILKDGETSKQKIYRCTVWTAKEFNIWASAGTYIKEFVHGDLGRTTPNLGSLLNTEADILQLDVLDIDLDFPPIPTNK</sequence>
<evidence type="ECO:0000259" key="5">
    <source>
        <dbReference type="Pfam" id="PF21238"/>
    </source>
</evidence>
<dbReference type="OMA" id="HEFCKES"/>
<dbReference type="FunFam" id="3.30.70.2510:FF:000001">
    <property type="entry name" value="tRNA pseudouridine synthase Pus10"/>
    <property type="match status" value="1"/>
</dbReference>
<evidence type="ECO:0000313" key="7">
    <source>
        <dbReference type="Proteomes" id="UP000001396"/>
    </source>
</evidence>
<dbReference type="GeneID" id="31363026"/>
<dbReference type="PANTHER" id="PTHR21568:SF0">
    <property type="entry name" value="TRNA PSEUDOURIDINE SYNTHASE PUS10"/>
    <property type="match status" value="1"/>
</dbReference>
<reference evidence="6 7" key="1">
    <citation type="journal article" date="2011" name="Genome Res.">
        <title>Phylogeny-wide analysis of social amoeba genomes highlights ancient origins for complex intercellular communication.</title>
        <authorList>
            <person name="Heidel A.J."/>
            <person name="Lawal H.M."/>
            <person name="Felder M."/>
            <person name="Schilde C."/>
            <person name="Helps N.R."/>
            <person name="Tunggal B."/>
            <person name="Rivero F."/>
            <person name="John U."/>
            <person name="Schleicher M."/>
            <person name="Eichinger L."/>
            <person name="Platzer M."/>
            <person name="Noegel A.A."/>
            <person name="Schaap P."/>
            <person name="Gloeckner G."/>
        </authorList>
    </citation>
    <scope>NUCLEOTIDE SEQUENCE [LARGE SCALE GENOMIC DNA]</scope>
    <source>
        <strain evidence="7">ATCC 26659 / Pp 5 / PN500</strain>
    </source>
</reference>
<dbReference type="InParanoid" id="D3BG94"/>
<dbReference type="EC" id="5.4.99.25" evidence="1"/>
<feature type="domain" description="Pus10-like C-terminal" evidence="5">
    <location>
        <begin position="168"/>
        <end position="306"/>
    </location>
</feature>
<dbReference type="Pfam" id="PF21237">
    <property type="entry name" value="Pus10_N_euk"/>
    <property type="match status" value="1"/>
</dbReference>
<comment type="caution">
    <text evidence="6">The sequence shown here is derived from an EMBL/GenBank/DDBJ whole genome shotgun (WGS) entry which is preliminary data.</text>
</comment>
<dbReference type="PANTHER" id="PTHR21568">
    <property type="entry name" value="TRNA PSEUDOURIDINE SYNTHASE PUS10"/>
    <property type="match status" value="1"/>
</dbReference>